<reference evidence="1" key="1">
    <citation type="submission" date="2022-06" db="EMBL/GenBank/DDBJ databases">
        <title>Complete genome sequences of two strains of the flax pathogen Septoria linicola.</title>
        <authorList>
            <person name="Lapalu N."/>
            <person name="Simon A."/>
            <person name="Demenou B."/>
            <person name="Paumier D."/>
            <person name="Guillot M.-P."/>
            <person name="Gout L."/>
            <person name="Valade R."/>
        </authorList>
    </citation>
    <scope>NUCLEOTIDE SEQUENCE</scope>
    <source>
        <strain evidence="1">SE15195</strain>
    </source>
</reference>
<name>A0A9Q9B0E3_9PEZI</name>
<evidence type="ECO:0000313" key="1">
    <source>
        <dbReference type="EMBL" id="USW59392.1"/>
    </source>
</evidence>
<gene>
    <name evidence="1" type="ORF">Slin15195_G127110</name>
</gene>
<proteinExistence type="predicted"/>
<organism evidence="1 2">
    <name type="scientific">Septoria linicola</name>
    <dbReference type="NCBI Taxonomy" id="215465"/>
    <lineage>
        <taxon>Eukaryota</taxon>
        <taxon>Fungi</taxon>
        <taxon>Dikarya</taxon>
        <taxon>Ascomycota</taxon>
        <taxon>Pezizomycotina</taxon>
        <taxon>Dothideomycetes</taxon>
        <taxon>Dothideomycetidae</taxon>
        <taxon>Mycosphaerellales</taxon>
        <taxon>Mycosphaerellaceae</taxon>
        <taxon>Septoria</taxon>
    </lineage>
</organism>
<keyword evidence="2" id="KW-1185">Reference proteome</keyword>
<dbReference type="Proteomes" id="UP001056384">
    <property type="component" value="Chromosome 12"/>
</dbReference>
<dbReference type="AlphaFoldDB" id="A0A9Q9B0E3"/>
<evidence type="ECO:0000313" key="2">
    <source>
        <dbReference type="Proteomes" id="UP001056384"/>
    </source>
</evidence>
<sequence>MSSPVNDTIPSQQSVHQVQQIPLTQLDMPDYDRDCCVKSIISRRNGHFTYSLTFGGSCSGWEGRVQVPVIRASPDVREAWNRHMARFAPNERVVEAMEFLGKIIELGQKPNGTQWYKRAFRVEIEDYQYDGHVFTRRDNVRTMEQIQAARHAAAKQLDQQRDEASAVRSVEAVPTAQPAKTTFVFAAYPSAGRAAEVTADGIHGYDLARHRVAVTATRKTDTTRDVRFRCVLPPGYTHWYEGSLTGDMRSGRFVEIEEP</sequence>
<protein>
    <submittedName>
        <fullName evidence="1">Uncharacterized protein</fullName>
    </submittedName>
</protein>
<dbReference type="EMBL" id="CP099429">
    <property type="protein sequence ID" value="USW59392.1"/>
    <property type="molecule type" value="Genomic_DNA"/>
</dbReference>
<accession>A0A9Q9B0E3</accession>